<gene>
    <name evidence="2" type="ORF">AJ80_01962</name>
</gene>
<comment type="caution">
    <text evidence="2">The sequence shown here is derived from an EMBL/GenBank/DDBJ whole genome shotgun (WGS) entry which is preliminary data.</text>
</comment>
<dbReference type="Proteomes" id="UP000224634">
    <property type="component" value="Unassembled WGS sequence"/>
</dbReference>
<dbReference type="GO" id="GO:0016020">
    <property type="term" value="C:membrane"/>
    <property type="evidence" value="ECO:0007669"/>
    <property type="project" value="TreeGrafter"/>
</dbReference>
<keyword evidence="3" id="KW-1185">Reference proteome</keyword>
<dbReference type="SUPFAM" id="SSF53474">
    <property type="entry name" value="alpha/beta-Hydrolases"/>
    <property type="match status" value="1"/>
</dbReference>
<sequence>MANLALGDQEFTASNGLNFTYSVRGEPYSIHPVILVQCPGWGIGAQYLKAGLEPLEVKFTLVYFHPRGTCGSSRPENRTHMNVFHMAEDLEHFRQHLQLDKYPVMLGHSNGGTIVLAYAEMYPHRVEKLVLIDHRLLGFDDSDGFQRFLLQRKVDVRYEAAYGTAANFRPENDEELRRFVEMTSPIYFFDPEKNVPLYLHSLGTGPMEFWCFESLQLCNKDPETGGRLIEGLPKVMAKTLMIFGRDDAQCTVDNLHQTAKEIPHAQIVILDQCGHFPWLEKPTETFDALERFLTA</sequence>
<dbReference type="InterPro" id="IPR050266">
    <property type="entry name" value="AB_hydrolase_sf"/>
</dbReference>
<dbReference type="STRING" id="1447883.A0A2B7YRT9"/>
<evidence type="ECO:0000313" key="2">
    <source>
        <dbReference type="EMBL" id="PGH23900.1"/>
    </source>
</evidence>
<proteinExistence type="predicted"/>
<dbReference type="InterPro" id="IPR000073">
    <property type="entry name" value="AB_hydrolase_1"/>
</dbReference>
<dbReference type="AlphaFoldDB" id="A0A2B7YRT9"/>
<feature type="domain" description="AB hydrolase-1" evidence="1">
    <location>
        <begin position="51"/>
        <end position="282"/>
    </location>
</feature>
<dbReference type="InterPro" id="IPR029058">
    <property type="entry name" value="AB_hydrolase_fold"/>
</dbReference>
<accession>A0A2B7YRT9</accession>
<dbReference type="Gene3D" id="3.40.50.1820">
    <property type="entry name" value="alpha/beta hydrolase"/>
    <property type="match status" value="1"/>
</dbReference>
<evidence type="ECO:0000313" key="3">
    <source>
        <dbReference type="Proteomes" id="UP000224634"/>
    </source>
</evidence>
<reference evidence="2 3" key="1">
    <citation type="submission" date="2017-10" db="EMBL/GenBank/DDBJ databases">
        <title>Comparative genomics in systemic dimorphic fungi from Ajellomycetaceae.</title>
        <authorList>
            <person name="Munoz J.F."/>
            <person name="Mcewen J.G."/>
            <person name="Clay O.K."/>
            <person name="Cuomo C.A."/>
        </authorList>
    </citation>
    <scope>NUCLEOTIDE SEQUENCE [LARGE SCALE GENOMIC DNA]</scope>
    <source>
        <strain evidence="2 3">UAMH7299</strain>
    </source>
</reference>
<name>A0A2B7YRT9_POLH7</name>
<dbReference type="EMBL" id="PDNA01000018">
    <property type="protein sequence ID" value="PGH23900.1"/>
    <property type="molecule type" value="Genomic_DNA"/>
</dbReference>
<evidence type="ECO:0000259" key="1">
    <source>
        <dbReference type="Pfam" id="PF00561"/>
    </source>
</evidence>
<dbReference type="PANTHER" id="PTHR43798">
    <property type="entry name" value="MONOACYLGLYCEROL LIPASE"/>
    <property type="match status" value="1"/>
</dbReference>
<protein>
    <recommendedName>
        <fullName evidence="1">AB hydrolase-1 domain-containing protein</fullName>
    </recommendedName>
</protein>
<dbReference type="Pfam" id="PF00561">
    <property type="entry name" value="Abhydrolase_1"/>
    <property type="match status" value="1"/>
</dbReference>
<dbReference type="PANTHER" id="PTHR43798:SF33">
    <property type="entry name" value="HYDROLASE, PUTATIVE (AFU_ORTHOLOGUE AFUA_2G14860)-RELATED"/>
    <property type="match status" value="1"/>
</dbReference>
<dbReference type="OrthoDB" id="10249433at2759"/>
<organism evidence="2 3">
    <name type="scientific">Polytolypa hystricis (strain UAMH7299)</name>
    <dbReference type="NCBI Taxonomy" id="1447883"/>
    <lineage>
        <taxon>Eukaryota</taxon>
        <taxon>Fungi</taxon>
        <taxon>Dikarya</taxon>
        <taxon>Ascomycota</taxon>
        <taxon>Pezizomycotina</taxon>
        <taxon>Eurotiomycetes</taxon>
        <taxon>Eurotiomycetidae</taxon>
        <taxon>Onygenales</taxon>
        <taxon>Onygenales incertae sedis</taxon>
        <taxon>Polytolypa</taxon>
    </lineage>
</organism>